<organism evidence="2 3">
    <name type="scientific">Candidatus Ryanbacteria bacterium RIFCSPHIGHO2_01_FULL_48_27</name>
    <dbReference type="NCBI Taxonomy" id="1802115"/>
    <lineage>
        <taxon>Bacteria</taxon>
        <taxon>Candidatus Ryaniibacteriota</taxon>
    </lineage>
</organism>
<keyword evidence="1" id="KW-0472">Membrane</keyword>
<name>A0A1G2G1R7_9BACT</name>
<proteinExistence type="predicted"/>
<dbReference type="EMBL" id="MHNL01000022">
    <property type="protein sequence ID" value="OGZ44285.1"/>
    <property type="molecule type" value="Genomic_DNA"/>
</dbReference>
<keyword evidence="1" id="KW-0812">Transmembrane</keyword>
<feature type="transmembrane region" description="Helical" evidence="1">
    <location>
        <begin position="76"/>
        <end position="97"/>
    </location>
</feature>
<evidence type="ECO:0000313" key="3">
    <source>
        <dbReference type="Proteomes" id="UP000177785"/>
    </source>
</evidence>
<gene>
    <name evidence="2" type="ORF">A2756_03235</name>
</gene>
<evidence type="ECO:0000256" key="1">
    <source>
        <dbReference type="SAM" id="Phobius"/>
    </source>
</evidence>
<feature type="transmembrane region" description="Helical" evidence="1">
    <location>
        <begin position="46"/>
        <end position="70"/>
    </location>
</feature>
<accession>A0A1G2G1R7</accession>
<comment type="caution">
    <text evidence="2">The sequence shown here is derived from an EMBL/GenBank/DDBJ whole genome shotgun (WGS) entry which is preliminary data.</text>
</comment>
<feature type="transmembrane region" description="Helical" evidence="1">
    <location>
        <begin position="12"/>
        <end position="34"/>
    </location>
</feature>
<evidence type="ECO:0000313" key="2">
    <source>
        <dbReference type="EMBL" id="OGZ44285.1"/>
    </source>
</evidence>
<dbReference type="Proteomes" id="UP000177785">
    <property type="component" value="Unassembled WGS sequence"/>
</dbReference>
<dbReference type="STRING" id="1802115.A2756_03235"/>
<protein>
    <submittedName>
        <fullName evidence="2">Uncharacterized protein</fullName>
    </submittedName>
</protein>
<dbReference type="AlphaFoldDB" id="A0A1G2G1R7"/>
<keyword evidence="1" id="KW-1133">Transmembrane helix</keyword>
<reference evidence="2 3" key="1">
    <citation type="journal article" date="2016" name="Nat. Commun.">
        <title>Thousands of microbial genomes shed light on interconnected biogeochemical processes in an aquifer system.</title>
        <authorList>
            <person name="Anantharaman K."/>
            <person name="Brown C.T."/>
            <person name="Hug L.A."/>
            <person name="Sharon I."/>
            <person name="Castelle C.J."/>
            <person name="Probst A.J."/>
            <person name="Thomas B.C."/>
            <person name="Singh A."/>
            <person name="Wilkins M.J."/>
            <person name="Karaoz U."/>
            <person name="Brodie E.L."/>
            <person name="Williams K.H."/>
            <person name="Hubbard S.S."/>
            <person name="Banfield J.F."/>
        </authorList>
    </citation>
    <scope>NUCLEOTIDE SEQUENCE [LARGE SCALE GENOMIC DNA]</scope>
</reference>
<sequence length="106" mass="11612">MTLVTIAGVFNILVGLMLVAAVLLMGTGIALWFARLGTWPTYRDDAIALMKWAVVVLFVLIVLLIVVKLVQAYPKATAFLIGVVFFAGIAWLAVNTFTSEPEKEER</sequence>